<organism evidence="3 4">
    <name type="scientific">Mucilaginibacter pankratovii</name>
    <dbReference type="NCBI Taxonomy" id="2772110"/>
    <lineage>
        <taxon>Bacteria</taxon>
        <taxon>Pseudomonadati</taxon>
        <taxon>Bacteroidota</taxon>
        <taxon>Sphingobacteriia</taxon>
        <taxon>Sphingobacteriales</taxon>
        <taxon>Sphingobacteriaceae</taxon>
        <taxon>Mucilaginibacter</taxon>
    </lineage>
</organism>
<sequence length="188" mass="22040">MIYNNIMFIGNTTKSYKLFFDLITKISKDLNIDKSVTMYFVNSDLERIFNNKINIDRTKLVQLEIEVKTHIKSETEIQSEISKNNFLLESISKRIEESSVMLKTKIDSYQLKENELNVLNSKISDLNIRLKEIEQKIKIAKYDVMVKGHSLKEQSDLTYKYLKIFLVIATILGVLIATFLIYRNEQVK</sequence>
<dbReference type="EMBL" id="JACWMY010000005">
    <property type="protein sequence ID" value="MBD1364569.1"/>
    <property type="molecule type" value="Genomic_DNA"/>
</dbReference>
<evidence type="ECO:0000256" key="1">
    <source>
        <dbReference type="SAM" id="Coils"/>
    </source>
</evidence>
<accession>A0ABR7WQH2</accession>
<keyword evidence="2" id="KW-0472">Membrane</keyword>
<feature type="transmembrane region" description="Helical" evidence="2">
    <location>
        <begin position="161"/>
        <end position="182"/>
    </location>
</feature>
<gene>
    <name evidence="3" type="ORF">IDJ77_12185</name>
</gene>
<feature type="coiled-coil region" evidence="1">
    <location>
        <begin position="109"/>
        <end position="143"/>
    </location>
</feature>
<reference evidence="3 4" key="1">
    <citation type="submission" date="2020-09" db="EMBL/GenBank/DDBJ databases">
        <title>Novel species of Mucilaginibacter isolated from a glacier on the Tibetan Plateau.</title>
        <authorList>
            <person name="Liu Q."/>
            <person name="Xin Y.-H."/>
        </authorList>
    </citation>
    <scope>NUCLEOTIDE SEQUENCE [LARGE SCALE GENOMIC DNA]</scope>
    <source>
        <strain evidence="3 4">ZT4R22</strain>
    </source>
</reference>
<evidence type="ECO:0000313" key="4">
    <source>
        <dbReference type="Proteomes" id="UP000606600"/>
    </source>
</evidence>
<keyword evidence="1" id="KW-0175">Coiled coil</keyword>
<keyword evidence="2" id="KW-0812">Transmembrane</keyword>
<dbReference type="Proteomes" id="UP000606600">
    <property type="component" value="Unassembled WGS sequence"/>
</dbReference>
<protein>
    <submittedName>
        <fullName evidence="3">Uncharacterized protein</fullName>
    </submittedName>
</protein>
<dbReference type="RefSeq" id="WP_191189228.1">
    <property type="nucleotide sequence ID" value="NZ_JACWMY010000005.1"/>
</dbReference>
<comment type="caution">
    <text evidence="3">The sequence shown here is derived from an EMBL/GenBank/DDBJ whole genome shotgun (WGS) entry which is preliminary data.</text>
</comment>
<evidence type="ECO:0000313" key="3">
    <source>
        <dbReference type="EMBL" id="MBD1364569.1"/>
    </source>
</evidence>
<evidence type="ECO:0000256" key="2">
    <source>
        <dbReference type="SAM" id="Phobius"/>
    </source>
</evidence>
<keyword evidence="2" id="KW-1133">Transmembrane helix</keyword>
<proteinExistence type="predicted"/>
<name>A0ABR7WQH2_9SPHI</name>
<keyword evidence="4" id="KW-1185">Reference proteome</keyword>